<dbReference type="Proteomes" id="UP001150062">
    <property type="component" value="Unassembled WGS sequence"/>
</dbReference>
<comment type="similarity">
    <text evidence="1">Belongs to the NAD(P)H dehydrogenase (quinone) family.</text>
</comment>
<accession>A0ABQ8XXK9</accession>
<keyword evidence="2" id="KW-0560">Oxidoreductase</keyword>
<dbReference type="SMART" id="SM00220">
    <property type="entry name" value="S_TKc"/>
    <property type="match status" value="1"/>
</dbReference>
<dbReference type="PANTHER" id="PTHR10204">
    <property type="entry name" value="NAD P H OXIDOREDUCTASE-RELATED"/>
    <property type="match status" value="1"/>
</dbReference>
<reference evidence="4" key="1">
    <citation type="submission" date="2022-08" db="EMBL/GenBank/DDBJ databases">
        <title>Novel sulfate-reducing endosymbionts in the free-living metamonad Anaeramoeba.</title>
        <authorList>
            <person name="Jerlstrom-Hultqvist J."/>
            <person name="Cepicka I."/>
            <person name="Gallot-Lavallee L."/>
            <person name="Salas-Leiva D."/>
            <person name="Curtis B.A."/>
            <person name="Zahonova K."/>
            <person name="Pipaliya S."/>
            <person name="Dacks J."/>
            <person name="Roger A.J."/>
        </authorList>
    </citation>
    <scope>NUCLEOTIDE SEQUENCE</scope>
    <source>
        <strain evidence="4">Schooner1</strain>
    </source>
</reference>
<dbReference type="Pfam" id="PF00069">
    <property type="entry name" value="Pkinase"/>
    <property type="match status" value="1"/>
</dbReference>
<sequence length="342" mass="39596">MSEKKKILIIYAHPEPKSFNGALLNKAIEIFQNQEHEVKVSDLYEMNFQAVATKKDFTSLKNPEFFKMQLEQRQNNMIDEIKNEQKKVEWADLVIFIFPLWWSGVPAILKGWFDRVFYQWPKLYDQGVFKEKKSLLSVSTGAPRSLYTERGLNGNISKILYSITHGCLYFCGFQVLPTSYHYSVGQSEKTAEECLLSWEERLKNIFDEKPLNFNGLKDYGERGLSQGSVHQAVTKTGQIVAIKKVPIEEDIDSIIKEISIMKQCDHVRLVKYYDSYFLDNELWIVMEYCGGGSVADIIEFCEITFTEDQIASIVKSILEGLVYFHSQKKNPSGHQSRKRTFN</sequence>
<dbReference type="Gene3D" id="1.10.510.10">
    <property type="entry name" value="Transferase(Phosphotransferase) domain 1"/>
    <property type="match status" value="1"/>
</dbReference>
<dbReference type="SUPFAM" id="SSF56112">
    <property type="entry name" value="Protein kinase-like (PK-like)"/>
    <property type="match status" value="1"/>
</dbReference>
<evidence type="ECO:0000313" key="5">
    <source>
        <dbReference type="Proteomes" id="UP001150062"/>
    </source>
</evidence>
<dbReference type="InterPro" id="IPR051545">
    <property type="entry name" value="NAD(P)H_dehydrogenase_qn"/>
</dbReference>
<proteinExistence type="inferred from homology"/>
<dbReference type="Pfam" id="PF02525">
    <property type="entry name" value="Flavodoxin_2"/>
    <property type="match status" value="1"/>
</dbReference>
<evidence type="ECO:0000256" key="1">
    <source>
        <dbReference type="ARBA" id="ARBA00006252"/>
    </source>
</evidence>
<dbReference type="InterPro" id="IPR003680">
    <property type="entry name" value="Flavodoxin_fold"/>
</dbReference>
<feature type="domain" description="Protein kinase" evidence="3">
    <location>
        <begin position="213"/>
        <end position="342"/>
    </location>
</feature>
<comment type="caution">
    <text evidence="4">The sequence shown here is derived from an EMBL/GenBank/DDBJ whole genome shotgun (WGS) entry which is preliminary data.</text>
</comment>
<evidence type="ECO:0000313" key="4">
    <source>
        <dbReference type="EMBL" id="KAJ6237341.1"/>
    </source>
</evidence>
<dbReference type="SUPFAM" id="SSF52218">
    <property type="entry name" value="Flavoproteins"/>
    <property type="match status" value="1"/>
</dbReference>
<evidence type="ECO:0000259" key="3">
    <source>
        <dbReference type="PROSITE" id="PS50011"/>
    </source>
</evidence>
<dbReference type="InterPro" id="IPR011009">
    <property type="entry name" value="Kinase-like_dom_sf"/>
</dbReference>
<dbReference type="EMBL" id="JAOAOG010000239">
    <property type="protein sequence ID" value="KAJ6237341.1"/>
    <property type="molecule type" value="Genomic_DNA"/>
</dbReference>
<dbReference type="InterPro" id="IPR029039">
    <property type="entry name" value="Flavoprotein-like_sf"/>
</dbReference>
<dbReference type="PANTHER" id="PTHR10204:SF34">
    <property type="entry name" value="NAD(P)H DEHYDROGENASE [QUINONE] 1 ISOFORM 1"/>
    <property type="match status" value="1"/>
</dbReference>
<keyword evidence="5" id="KW-1185">Reference proteome</keyword>
<dbReference type="PROSITE" id="PS50011">
    <property type="entry name" value="PROTEIN_KINASE_DOM"/>
    <property type="match status" value="1"/>
</dbReference>
<dbReference type="InterPro" id="IPR000719">
    <property type="entry name" value="Prot_kinase_dom"/>
</dbReference>
<name>A0ABQ8XXK9_9EUKA</name>
<dbReference type="Gene3D" id="3.40.50.360">
    <property type="match status" value="1"/>
</dbReference>
<organism evidence="4 5">
    <name type="scientific">Anaeramoeba flamelloides</name>
    <dbReference type="NCBI Taxonomy" id="1746091"/>
    <lineage>
        <taxon>Eukaryota</taxon>
        <taxon>Metamonada</taxon>
        <taxon>Anaeramoebidae</taxon>
        <taxon>Anaeramoeba</taxon>
    </lineage>
</organism>
<protein>
    <submittedName>
        <fullName evidence="4">Nad p h oxidoreductase-related</fullName>
    </submittedName>
</protein>
<evidence type="ECO:0000256" key="2">
    <source>
        <dbReference type="ARBA" id="ARBA00023002"/>
    </source>
</evidence>
<gene>
    <name evidence="4" type="ORF">M0813_26899</name>
</gene>